<comment type="similarity">
    <text evidence="3">Belongs to the OST3/OST6 family.</text>
</comment>
<dbReference type="PANTHER" id="PTHR12692">
    <property type="entry name" value="DOLICHYL-DIPHOSPHOOLIGOSACCHARIDE--PROTEIN GLYCOSYLTRANSFERASE-RELATED"/>
    <property type="match status" value="1"/>
</dbReference>
<dbReference type="GO" id="GO:0018279">
    <property type="term" value="P:protein N-linked glycosylation via asparagine"/>
    <property type="evidence" value="ECO:0007669"/>
    <property type="project" value="TreeGrafter"/>
</dbReference>
<evidence type="ECO:0000256" key="9">
    <source>
        <dbReference type="SAM" id="Phobius"/>
    </source>
</evidence>
<dbReference type="InterPro" id="IPR021149">
    <property type="entry name" value="OligosaccharylTrfase_OST3/OST6"/>
</dbReference>
<evidence type="ECO:0000256" key="8">
    <source>
        <dbReference type="ARBA" id="ARBA00023136"/>
    </source>
</evidence>
<evidence type="ECO:0000313" key="10">
    <source>
        <dbReference type="EMBL" id="KAJ1959187.1"/>
    </source>
</evidence>
<organism evidence="10 11">
    <name type="scientific">Dispira parvispora</name>
    <dbReference type="NCBI Taxonomy" id="1520584"/>
    <lineage>
        <taxon>Eukaryota</taxon>
        <taxon>Fungi</taxon>
        <taxon>Fungi incertae sedis</taxon>
        <taxon>Zoopagomycota</taxon>
        <taxon>Kickxellomycotina</taxon>
        <taxon>Dimargaritomycetes</taxon>
        <taxon>Dimargaritales</taxon>
        <taxon>Dimargaritaceae</taxon>
        <taxon>Dispira</taxon>
    </lineage>
</organism>
<reference evidence="10" key="1">
    <citation type="submission" date="2022-07" db="EMBL/GenBank/DDBJ databases">
        <title>Phylogenomic reconstructions and comparative analyses of Kickxellomycotina fungi.</title>
        <authorList>
            <person name="Reynolds N.K."/>
            <person name="Stajich J.E."/>
            <person name="Barry K."/>
            <person name="Grigoriev I.V."/>
            <person name="Crous P."/>
            <person name="Smith M.E."/>
        </authorList>
    </citation>
    <scope>NUCLEOTIDE SEQUENCE</scope>
    <source>
        <strain evidence="10">RSA 1196</strain>
    </source>
</reference>
<evidence type="ECO:0000256" key="2">
    <source>
        <dbReference type="ARBA" id="ARBA00004477"/>
    </source>
</evidence>
<name>A0A9W8ASD5_9FUNG</name>
<evidence type="ECO:0000313" key="11">
    <source>
        <dbReference type="Proteomes" id="UP001150925"/>
    </source>
</evidence>
<sequence length="105" mass="12058">MVMCSGYMFVKIRSMPFMSQKNNKPVYVQPQFQQQLGVETQIVTVLYSLCGALVVALVNRVPKFQSPVSRNVGACIIMGLFLVTYNALIVVFRQKYPHYPYRLFI</sequence>
<protein>
    <submittedName>
        <fullName evidence="10">Oligosaccharyl transferase subunit ost3/OST6</fullName>
    </submittedName>
</protein>
<gene>
    <name evidence="10" type="primary">OST3_2</name>
    <name evidence="10" type="ORF">IWQ62_004711</name>
</gene>
<evidence type="ECO:0000256" key="3">
    <source>
        <dbReference type="ARBA" id="ARBA00009561"/>
    </source>
</evidence>
<keyword evidence="5" id="KW-0732">Signal</keyword>
<dbReference type="EMBL" id="JANBPY010001657">
    <property type="protein sequence ID" value="KAJ1959187.1"/>
    <property type="molecule type" value="Genomic_DNA"/>
</dbReference>
<feature type="transmembrane region" description="Helical" evidence="9">
    <location>
        <begin position="71"/>
        <end position="92"/>
    </location>
</feature>
<evidence type="ECO:0000256" key="7">
    <source>
        <dbReference type="ARBA" id="ARBA00022989"/>
    </source>
</evidence>
<comment type="subcellular location">
    <subcellularLocation>
        <location evidence="2">Endoplasmic reticulum membrane</location>
        <topology evidence="2">Multi-pass membrane protein</topology>
    </subcellularLocation>
</comment>
<feature type="transmembrane region" description="Helical" evidence="9">
    <location>
        <begin position="40"/>
        <end position="59"/>
    </location>
</feature>
<dbReference type="Pfam" id="PF04756">
    <property type="entry name" value="OST3_OST6"/>
    <property type="match status" value="1"/>
</dbReference>
<comment type="caution">
    <text evidence="10">The sequence shown here is derived from an EMBL/GenBank/DDBJ whole genome shotgun (WGS) entry which is preliminary data.</text>
</comment>
<keyword evidence="10" id="KW-0808">Transferase</keyword>
<evidence type="ECO:0000256" key="4">
    <source>
        <dbReference type="ARBA" id="ARBA00022692"/>
    </source>
</evidence>
<dbReference type="GO" id="GO:0008250">
    <property type="term" value="C:oligosaccharyltransferase complex"/>
    <property type="evidence" value="ECO:0007669"/>
    <property type="project" value="TreeGrafter"/>
</dbReference>
<dbReference type="GO" id="GO:0016740">
    <property type="term" value="F:transferase activity"/>
    <property type="evidence" value="ECO:0007669"/>
    <property type="project" value="UniProtKB-KW"/>
</dbReference>
<accession>A0A9W8ASD5</accession>
<comment type="function">
    <text evidence="1">Subunit of the oligosaccharyl transferase (OST) complex that catalyzes the initial transfer of a defined glycan (Glc(3)Man(9)GlcNAc(2) in eukaryotes) from the lipid carrier dolichol-pyrophosphate to an asparagine residue within an Asn-X-Ser/Thr consensus motif in nascent polypeptide chains, the first step in protein N-glycosylation. N-glycosylation occurs cotranslationally and the complex associates with the Sec61 complex at the channel-forming translocon complex that mediates protein translocation across the endoplasmic reticulum (ER). All subunits are required for a maximal enzyme activity.</text>
</comment>
<keyword evidence="11" id="KW-1185">Reference proteome</keyword>
<dbReference type="PANTHER" id="PTHR12692:SF0">
    <property type="entry name" value="GH11935P"/>
    <property type="match status" value="1"/>
</dbReference>
<dbReference type="Proteomes" id="UP001150925">
    <property type="component" value="Unassembled WGS sequence"/>
</dbReference>
<keyword evidence="6" id="KW-0256">Endoplasmic reticulum</keyword>
<evidence type="ECO:0000256" key="5">
    <source>
        <dbReference type="ARBA" id="ARBA00022729"/>
    </source>
</evidence>
<proteinExistence type="inferred from homology"/>
<keyword evidence="7 9" id="KW-1133">Transmembrane helix</keyword>
<keyword evidence="4 9" id="KW-0812">Transmembrane</keyword>
<evidence type="ECO:0000256" key="6">
    <source>
        <dbReference type="ARBA" id="ARBA00022824"/>
    </source>
</evidence>
<dbReference type="OrthoDB" id="67566at2759"/>
<dbReference type="AlphaFoldDB" id="A0A9W8ASD5"/>
<keyword evidence="8 9" id="KW-0472">Membrane</keyword>
<evidence type="ECO:0000256" key="1">
    <source>
        <dbReference type="ARBA" id="ARBA00002791"/>
    </source>
</evidence>